<reference evidence="1" key="1">
    <citation type="submission" date="2018-05" db="EMBL/GenBank/DDBJ databases">
        <authorList>
            <person name="Lanie J.A."/>
            <person name="Ng W.-L."/>
            <person name="Kazmierczak K.M."/>
            <person name="Andrzejewski T.M."/>
            <person name="Davidsen T.M."/>
            <person name="Wayne K.J."/>
            <person name="Tettelin H."/>
            <person name="Glass J.I."/>
            <person name="Rusch D."/>
            <person name="Podicherti R."/>
            <person name="Tsui H.-C.T."/>
            <person name="Winkler M.E."/>
        </authorList>
    </citation>
    <scope>NUCLEOTIDE SEQUENCE</scope>
</reference>
<accession>A0A382S928</accession>
<name>A0A382S928_9ZZZZ</name>
<organism evidence="1">
    <name type="scientific">marine metagenome</name>
    <dbReference type="NCBI Taxonomy" id="408172"/>
    <lineage>
        <taxon>unclassified sequences</taxon>
        <taxon>metagenomes</taxon>
        <taxon>ecological metagenomes</taxon>
    </lineage>
</organism>
<dbReference type="AlphaFoldDB" id="A0A382S928"/>
<dbReference type="EMBL" id="UINC01126883">
    <property type="protein sequence ID" value="SVD05648.1"/>
    <property type="molecule type" value="Genomic_DNA"/>
</dbReference>
<feature type="non-terminal residue" evidence="1">
    <location>
        <position position="1"/>
    </location>
</feature>
<protein>
    <submittedName>
        <fullName evidence="1">Uncharacterized protein</fullName>
    </submittedName>
</protein>
<proteinExistence type="predicted"/>
<evidence type="ECO:0000313" key="1">
    <source>
        <dbReference type="EMBL" id="SVD05648.1"/>
    </source>
</evidence>
<gene>
    <name evidence="1" type="ORF">METZ01_LOCUS358502</name>
</gene>
<feature type="non-terminal residue" evidence="1">
    <location>
        <position position="147"/>
    </location>
</feature>
<sequence length="147" mass="17392">VTIHDVLDAWARLPFDCPWTRKPPADHYLLMLKGMEEQLLRMWVRMQRKQWNVLVSEVLAWNGSQKRMPNGVLRNYYSCLQSISLNVSEDEELNQAFPKTWSGFLIRSICSEHYLLKRCAELEDEFVSEELQNLCGNYLKCMQVLHQ</sequence>